<keyword evidence="3" id="KW-1185">Reference proteome</keyword>
<dbReference type="HOGENOM" id="CLU_080090_1_0_0"/>
<dbReference type="KEGG" id="lfc:LFE_0547"/>
<dbReference type="Gene3D" id="3.40.30.10">
    <property type="entry name" value="Glutaredoxin"/>
    <property type="match status" value="1"/>
</dbReference>
<dbReference type="Gene3D" id="3.10.450.70">
    <property type="entry name" value="Disulphide bond isomerase, DsbC/G, N-terminal"/>
    <property type="match status" value="1"/>
</dbReference>
<evidence type="ECO:0008006" key="4">
    <source>
        <dbReference type="Google" id="ProtNLM"/>
    </source>
</evidence>
<reference evidence="3" key="2">
    <citation type="submission" date="2012-03" db="EMBL/GenBank/DDBJ databases">
        <title>The complete genome sequence of the pioneer microbe on fresh volcanic deposit, Leptospirillum ferrooxidans strain C2-3.</title>
        <authorList>
            <person name="Fujimura R."/>
            <person name="Sato Y."/>
            <person name="Nishizawa T."/>
            <person name="Nanba K."/>
            <person name="Oshima K."/>
            <person name="Hattori M."/>
            <person name="Kamijo T."/>
            <person name="Ohta H."/>
        </authorList>
    </citation>
    <scope>NUCLEOTIDE SEQUENCE [LARGE SCALE GENOMIC DNA]</scope>
    <source>
        <strain evidence="3">C2-3</strain>
    </source>
</reference>
<dbReference type="InterPro" id="IPR009094">
    <property type="entry name" value="DiS-bond_isomerase_DsbC/G_N_sf"/>
</dbReference>
<dbReference type="EMBL" id="AP012342">
    <property type="protein sequence ID" value="BAM06263.1"/>
    <property type="molecule type" value="Genomic_DNA"/>
</dbReference>
<organism evidence="2 3">
    <name type="scientific">Leptospirillum ferrooxidans (strain C2-3)</name>
    <dbReference type="NCBI Taxonomy" id="1162668"/>
    <lineage>
        <taxon>Bacteria</taxon>
        <taxon>Pseudomonadati</taxon>
        <taxon>Nitrospirota</taxon>
        <taxon>Nitrospiria</taxon>
        <taxon>Nitrospirales</taxon>
        <taxon>Nitrospiraceae</taxon>
        <taxon>Leptospirillum</taxon>
    </lineage>
</organism>
<evidence type="ECO:0000313" key="2">
    <source>
        <dbReference type="EMBL" id="BAM06263.1"/>
    </source>
</evidence>
<dbReference type="eggNOG" id="COG1651">
    <property type="taxonomic scope" value="Bacteria"/>
</dbReference>
<dbReference type="PATRIC" id="fig|1162668.3.peg.645"/>
<dbReference type="AlphaFoldDB" id="I0ILW4"/>
<feature type="region of interest" description="Disordered" evidence="1">
    <location>
        <begin position="161"/>
        <end position="183"/>
    </location>
</feature>
<dbReference type="STRING" id="1162668.LFE_0547"/>
<sequence>MPRTRVGTKSFIDMEPPVTGSCARERFYQTREGKTLMRSPRKRMAILFFSLAALAACHKAAPSPPASSGAGLMKSASLLIGTLSKNTASVVRLYPGPDGLVGVIFKNQSGVMRVVWMTPHGAAIVPGPVITAAGQDLTGIAQQAVDAVSKPVTSAPSGFPGGIGGAAGEQVPDTRPQAGSSVQGKKMSADDFLLMSRHLKSIPLGRGSRTVWIYFDPNCIFCNRLWEEMKPFDKVVTAHWIPVGFLKKDDSLKKATGILQARNPLLALRENEDRFDTETEEGGYPNPGKIDVASERSVATSTIGLGQATGELATPTIVYQGTDGKAHSVMGMPEDLRRFLAGVKN</sequence>
<name>I0ILW4_LEPFC</name>
<reference evidence="2 3" key="1">
    <citation type="journal article" date="2012" name="J. Bacteriol.">
        <title>Complete Genome Sequence of Leptospirillum ferrooxidans Strain C2-3, Isolated from a Fresh Volcanic Ash Deposit on the Island of Miyake, Japan.</title>
        <authorList>
            <person name="Fujimura R."/>
            <person name="Sato Y."/>
            <person name="Nishizawa T."/>
            <person name="Oshima K."/>
            <person name="Kim S.-W."/>
            <person name="Hattori M."/>
            <person name="Kamijo T."/>
            <person name="Ohta H."/>
        </authorList>
    </citation>
    <scope>NUCLEOTIDE SEQUENCE [LARGE SCALE GENOMIC DNA]</scope>
    <source>
        <strain evidence="2 3">C2-3</strain>
    </source>
</reference>
<dbReference type="Proteomes" id="UP000007382">
    <property type="component" value="Chromosome"/>
</dbReference>
<accession>I0ILW4</accession>
<dbReference type="InterPro" id="IPR036249">
    <property type="entry name" value="Thioredoxin-like_sf"/>
</dbReference>
<gene>
    <name evidence="2" type="ordered locus">LFE_0547</name>
</gene>
<dbReference type="GO" id="GO:0042597">
    <property type="term" value="C:periplasmic space"/>
    <property type="evidence" value="ECO:0007669"/>
    <property type="project" value="InterPro"/>
</dbReference>
<dbReference type="SUPFAM" id="SSF52833">
    <property type="entry name" value="Thioredoxin-like"/>
    <property type="match status" value="1"/>
</dbReference>
<evidence type="ECO:0000313" key="3">
    <source>
        <dbReference type="Proteomes" id="UP000007382"/>
    </source>
</evidence>
<protein>
    <recommendedName>
        <fullName evidence="4">Thioredoxin-like fold domain-containing protein</fullName>
    </recommendedName>
</protein>
<proteinExistence type="predicted"/>
<evidence type="ECO:0000256" key="1">
    <source>
        <dbReference type="SAM" id="MobiDB-lite"/>
    </source>
</evidence>